<evidence type="ECO:0000313" key="5">
    <source>
        <dbReference type="EMBL" id="QJH98694.1"/>
    </source>
</evidence>
<dbReference type="EMBL" id="MT144748">
    <property type="protein sequence ID" value="QJH98694.1"/>
    <property type="molecule type" value="Genomic_DNA"/>
</dbReference>
<accession>A0A6H1ZFT9</accession>
<dbReference type="EMBL" id="MT142316">
    <property type="protein sequence ID" value="QJA78031.1"/>
    <property type="molecule type" value="Genomic_DNA"/>
</dbReference>
<evidence type="ECO:0008006" key="6">
    <source>
        <dbReference type="Google" id="ProtNLM"/>
    </source>
</evidence>
<name>A0A6H1ZFT9_9ZZZZ</name>
<gene>
    <name evidence="4" type="ORF">MM415A01153_0010</name>
    <name evidence="3" type="ORF">MM415B01264_0007</name>
    <name evidence="2" type="ORF">TM448A00526_0016</name>
    <name evidence="5" type="ORF">TM448B01370_0010</name>
</gene>
<evidence type="ECO:0000313" key="2">
    <source>
        <dbReference type="EMBL" id="QJA46786.1"/>
    </source>
</evidence>
<reference evidence="2" key="1">
    <citation type="submission" date="2020-03" db="EMBL/GenBank/DDBJ databases">
        <title>The deep terrestrial virosphere.</title>
        <authorList>
            <person name="Holmfeldt K."/>
            <person name="Nilsson E."/>
            <person name="Simone D."/>
            <person name="Lopez-Fernandez M."/>
            <person name="Wu X."/>
            <person name="de Brujin I."/>
            <person name="Lundin D."/>
            <person name="Andersson A."/>
            <person name="Bertilsson S."/>
            <person name="Dopson M."/>
        </authorList>
    </citation>
    <scope>NUCLEOTIDE SEQUENCE</scope>
    <source>
        <strain evidence="4">MM415A01153</strain>
        <strain evidence="3">MM415B01264</strain>
        <strain evidence="2">TM448A00526</strain>
        <strain evidence="5">TM448B01370</strain>
    </source>
</reference>
<feature type="compositionally biased region" description="Low complexity" evidence="1">
    <location>
        <begin position="652"/>
        <end position="665"/>
    </location>
</feature>
<dbReference type="AlphaFoldDB" id="A0A6H1ZFT9"/>
<sequence>MLNLERAIERLKELRDTYAGYRRWLDVFWSMGIIYDAGKQWGYVAPEYNEYRVRYLRNITDPQRSDVRVTINMISKDVRRLAAATSPEAISCRCKAASGSPADRIVADVGGRILERFIDRTRAIDVLRDKDIPRYVLGNMIVRRTLVAGGVSRPAGTDDEGAALSVRNFEPGWSVVFPWEVLRDPSATSLRPERDEDIFCHAKPRTVDWVRKHFGVKLTEVKTEYGELVQYANQIHNASGMGQGGRITDSKRPAVMVYECYYQDPEIERDWPLVLFAYCDHQHDRDKILPLGPGLTASPFFGLPFHMFNFDPQVQAPWSRGATHILMPTQDVFNIAATWKMRAMQAGIGKPMYEKGTVEDAAKQLNNRIDEPLVWERNVSYPQHSAPPSRLPGPTNTNIADDVLATVPGWMQNQLNLSDVQRGEAVKRGEAAEAYRIRLAQANETINATRFDDRRTIAALLYGTFADLTDNSRTRLDQLERMAGPDVPQEHLLAVLRRPSIESVSAVIVHPSTVQPATPVETKEEYVNMAISQFIEPERAQWEMMLRGAAVHTGMRGSYEKQNAENDAMIAGQDTRPSISDNHRYHRWAIEELVDSPQWLSLPPDARRRIETHWTYHYVAEVERAGVEAQIAQAQSTRSLPGAQRGLPSPPGRAAEAASGQTAGAVNPAVEAA</sequence>
<evidence type="ECO:0000313" key="4">
    <source>
        <dbReference type="EMBL" id="QJA78031.1"/>
    </source>
</evidence>
<dbReference type="EMBL" id="MT144021">
    <property type="protein sequence ID" value="QJA46786.1"/>
    <property type="molecule type" value="Genomic_DNA"/>
</dbReference>
<feature type="region of interest" description="Disordered" evidence="1">
    <location>
        <begin position="634"/>
        <end position="673"/>
    </location>
</feature>
<organism evidence="2">
    <name type="scientific">viral metagenome</name>
    <dbReference type="NCBI Taxonomy" id="1070528"/>
    <lineage>
        <taxon>unclassified sequences</taxon>
        <taxon>metagenomes</taxon>
        <taxon>organismal metagenomes</taxon>
    </lineage>
</organism>
<evidence type="ECO:0000256" key="1">
    <source>
        <dbReference type="SAM" id="MobiDB-lite"/>
    </source>
</evidence>
<dbReference type="EMBL" id="MT141376">
    <property type="protein sequence ID" value="QJA59587.1"/>
    <property type="molecule type" value="Genomic_DNA"/>
</dbReference>
<evidence type="ECO:0000313" key="3">
    <source>
        <dbReference type="EMBL" id="QJA59587.1"/>
    </source>
</evidence>
<proteinExistence type="predicted"/>
<protein>
    <recommendedName>
        <fullName evidence="6">Portal protein</fullName>
    </recommendedName>
</protein>